<accession>A0A395UF35</accession>
<evidence type="ECO:0000313" key="2">
    <source>
        <dbReference type="Proteomes" id="UP000266701"/>
    </source>
</evidence>
<dbReference type="EMBL" id="MCBA01000218">
    <property type="protein sequence ID" value="RGP81905.1"/>
    <property type="molecule type" value="Genomic_DNA"/>
</dbReference>
<dbReference type="AlphaFoldDB" id="A0A395UF35"/>
<evidence type="ECO:0000313" key="1">
    <source>
        <dbReference type="EMBL" id="RGP81905.1"/>
    </source>
</evidence>
<dbReference type="Proteomes" id="UP000266701">
    <property type="component" value="Unassembled WGS sequence"/>
</dbReference>
<comment type="caution">
    <text evidence="1">The sequence shown here is derived from an EMBL/GenBank/DDBJ whole genome shotgun (WGS) entry which is preliminary data.</text>
</comment>
<gene>
    <name evidence="1" type="ORF">BC353_18430</name>
</gene>
<proteinExistence type="predicted"/>
<name>A0A395UF35_VIBCL</name>
<reference evidence="1 2" key="1">
    <citation type="journal article" date="2017" name="Emerg. Infect. Dis.">
        <title>Carbapenemase VCC-1-Producing Vibrio cholerae in Coastal Waters of Germany.</title>
        <authorList>
            <person name="Hammerl J.A."/>
            <person name="Jackel C."/>
            <person name="Bortolaia V."/>
            <person name="Schwartz K."/>
            <person name="Bier N."/>
            <person name="Hendriksen R.S."/>
            <person name="Guerra B."/>
            <person name="Strauch E."/>
        </authorList>
    </citation>
    <scope>NUCLEOTIDE SEQUENCE [LARGE SCALE GENOMIC DNA]</scope>
    <source>
        <strain evidence="1 2">VN-2825</strain>
    </source>
</reference>
<organism evidence="1 2">
    <name type="scientific">Vibrio cholerae</name>
    <dbReference type="NCBI Taxonomy" id="666"/>
    <lineage>
        <taxon>Bacteria</taxon>
        <taxon>Pseudomonadati</taxon>
        <taxon>Pseudomonadota</taxon>
        <taxon>Gammaproteobacteria</taxon>
        <taxon>Vibrionales</taxon>
        <taxon>Vibrionaceae</taxon>
        <taxon>Vibrio</taxon>
    </lineage>
</organism>
<protein>
    <submittedName>
        <fullName evidence="1">Uncharacterized protein</fullName>
    </submittedName>
</protein>
<sequence>MTKLLIEDMKLNFLGDEVKRVTVFNSNPEVQYQLLEEIIQELKCEIEEIKLRTIRKKSSQNL</sequence>